<dbReference type="CDD" id="cd06223">
    <property type="entry name" value="PRTases_typeI"/>
    <property type="match status" value="1"/>
</dbReference>
<dbReference type="InterPro" id="IPR000836">
    <property type="entry name" value="PRTase_dom"/>
</dbReference>
<evidence type="ECO:0000256" key="1">
    <source>
        <dbReference type="ARBA" id="ARBA00011738"/>
    </source>
</evidence>
<sequence length="274" mass="30047">MERLQRKERVAAIVKILSDNPNKVISLGYFSELFSAARSTLSEDIAIVKRVIETLESGRIETLAGASGGVKYIPGMAKRAEEEFLQELCSMLKNPERIIPGGFLYMNDIIYSPEISSKIGTILAGYFIDRNPDYVLTVETKGIPIAIMTARALNVPLIIVRRDSKVTEGSTVSINYVSGSSKRIQTMSLSKRSVKKGSRCIFVDDFMKAGGTAAGIIDLMKEFDSTVVGIGVLVEGEAPVKKLVQNYVSLMRLESVNEEKGEVIIYPSNIGVVR</sequence>
<reference evidence="8 9" key="1">
    <citation type="submission" date="2019-03" db="EMBL/GenBank/DDBJ databases">
        <title>Genomic Encyclopedia of Type Strains, Phase IV (KMG-IV): sequencing the most valuable type-strain genomes for metagenomic binning, comparative biology and taxonomic classification.</title>
        <authorList>
            <person name="Goeker M."/>
        </authorList>
    </citation>
    <scope>NUCLEOTIDE SEQUENCE [LARGE SCALE GENOMIC DNA]</scope>
    <source>
        <strain evidence="8 9">DSM 24455</strain>
    </source>
</reference>
<name>A0A4R7KTU5_9CLOT</name>
<evidence type="ECO:0000259" key="7">
    <source>
        <dbReference type="Pfam" id="PF09182"/>
    </source>
</evidence>
<dbReference type="InterPro" id="IPR036388">
    <property type="entry name" value="WH-like_DNA-bd_sf"/>
</dbReference>
<evidence type="ECO:0000313" key="8">
    <source>
        <dbReference type="EMBL" id="TDT63449.1"/>
    </source>
</evidence>
<dbReference type="GO" id="GO:0045982">
    <property type="term" value="P:negative regulation of purine nucleobase metabolic process"/>
    <property type="evidence" value="ECO:0007669"/>
    <property type="project" value="InterPro"/>
</dbReference>
<comment type="caution">
    <text evidence="8">The sequence shown here is derived from an EMBL/GenBank/DDBJ whole genome shotgun (WGS) entry which is preliminary data.</text>
</comment>
<dbReference type="PANTHER" id="PTHR43864:SF2">
    <property type="entry name" value="PUR OPERON REPRESSOR"/>
    <property type="match status" value="1"/>
</dbReference>
<dbReference type="EMBL" id="SOAZ01000002">
    <property type="protein sequence ID" value="TDT63449.1"/>
    <property type="molecule type" value="Genomic_DNA"/>
</dbReference>
<dbReference type="PANTHER" id="PTHR43864">
    <property type="entry name" value="HYPOXANTHINE/GUANINE PHOSPHORIBOSYLTRANSFERASE"/>
    <property type="match status" value="1"/>
</dbReference>
<dbReference type="OrthoDB" id="4213751at2"/>
<dbReference type="InterPro" id="IPR015265">
    <property type="entry name" value="PuR_N"/>
</dbReference>
<comment type="subunit">
    <text evidence="1">Homodimer.</text>
</comment>
<evidence type="ECO:0000256" key="5">
    <source>
        <dbReference type="ARBA" id="ARBA00049656"/>
    </source>
</evidence>
<keyword evidence="2" id="KW-0805">Transcription regulation</keyword>
<dbReference type="InterPro" id="IPR010078">
    <property type="entry name" value="PurR_Bsub"/>
</dbReference>
<dbReference type="InterPro" id="IPR029057">
    <property type="entry name" value="PRTase-like"/>
</dbReference>
<organism evidence="8 9">
    <name type="scientific">Fonticella tunisiensis</name>
    <dbReference type="NCBI Taxonomy" id="1096341"/>
    <lineage>
        <taxon>Bacteria</taxon>
        <taxon>Bacillati</taxon>
        <taxon>Bacillota</taxon>
        <taxon>Clostridia</taxon>
        <taxon>Eubacteriales</taxon>
        <taxon>Clostridiaceae</taxon>
        <taxon>Fonticella</taxon>
    </lineage>
</organism>
<dbReference type="Proteomes" id="UP000295325">
    <property type="component" value="Unassembled WGS sequence"/>
</dbReference>
<accession>A0A4R7KTU5</accession>
<dbReference type="InterPro" id="IPR036390">
    <property type="entry name" value="WH_DNA-bd_sf"/>
</dbReference>
<keyword evidence="9" id="KW-1185">Reference proteome</keyword>
<dbReference type="SUPFAM" id="SSF53271">
    <property type="entry name" value="PRTase-like"/>
    <property type="match status" value="1"/>
</dbReference>
<proteinExistence type="inferred from homology"/>
<dbReference type="Gene3D" id="1.10.10.10">
    <property type="entry name" value="Winged helix-like DNA-binding domain superfamily/Winged helix DNA-binding domain"/>
    <property type="match status" value="1"/>
</dbReference>
<dbReference type="Pfam" id="PF00156">
    <property type="entry name" value="Pribosyltran"/>
    <property type="match status" value="1"/>
</dbReference>
<dbReference type="NCBIfam" id="TIGR01743">
    <property type="entry name" value="purR_Bsub"/>
    <property type="match status" value="1"/>
</dbReference>
<dbReference type="RefSeq" id="WP_133627095.1">
    <property type="nucleotide sequence ID" value="NZ_SOAZ01000002.1"/>
</dbReference>
<protein>
    <submittedName>
        <fullName evidence="8">Purine operon repressor PurR</fullName>
    </submittedName>
</protein>
<dbReference type="GO" id="GO:0045892">
    <property type="term" value="P:negative regulation of DNA-templated transcription"/>
    <property type="evidence" value="ECO:0007669"/>
    <property type="project" value="InterPro"/>
</dbReference>
<dbReference type="GO" id="GO:0003677">
    <property type="term" value="F:DNA binding"/>
    <property type="evidence" value="ECO:0007669"/>
    <property type="project" value="UniProtKB-KW"/>
</dbReference>
<dbReference type="Pfam" id="PF09182">
    <property type="entry name" value="PuR_N"/>
    <property type="match status" value="1"/>
</dbReference>
<dbReference type="SUPFAM" id="SSF46785">
    <property type="entry name" value="Winged helix' DNA-binding domain"/>
    <property type="match status" value="1"/>
</dbReference>
<feature type="domain" description="Phosphoribosyltransferase" evidence="6">
    <location>
        <begin position="112"/>
        <end position="252"/>
    </location>
</feature>
<evidence type="ECO:0000259" key="6">
    <source>
        <dbReference type="Pfam" id="PF00156"/>
    </source>
</evidence>
<keyword evidence="4" id="KW-0804">Transcription</keyword>
<gene>
    <name evidence="8" type="ORF">EDD71_102211</name>
</gene>
<evidence type="ECO:0000256" key="2">
    <source>
        <dbReference type="ARBA" id="ARBA00023015"/>
    </source>
</evidence>
<feature type="domain" description="Bacterial purine repressor N-terminal" evidence="7">
    <location>
        <begin position="5"/>
        <end position="74"/>
    </location>
</feature>
<dbReference type="AlphaFoldDB" id="A0A4R7KTU5"/>
<keyword evidence="3" id="KW-0238">DNA-binding</keyword>
<comment type="similarity">
    <text evidence="5">Belongs to the purine/pyrimidine phosphoribosyltransferase family. PurR subfamily.</text>
</comment>
<evidence type="ECO:0000256" key="3">
    <source>
        <dbReference type="ARBA" id="ARBA00023125"/>
    </source>
</evidence>
<dbReference type="InterPro" id="IPR050118">
    <property type="entry name" value="Pur/Pyrimidine_PRTase"/>
</dbReference>
<dbReference type="Gene3D" id="3.40.50.2020">
    <property type="match status" value="1"/>
</dbReference>
<evidence type="ECO:0000256" key="4">
    <source>
        <dbReference type="ARBA" id="ARBA00023163"/>
    </source>
</evidence>
<evidence type="ECO:0000313" key="9">
    <source>
        <dbReference type="Proteomes" id="UP000295325"/>
    </source>
</evidence>